<dbReference type="Proteomes" id="UP001295684">
    <property type="component" value="Unassembled WGS sequence"/>
</dbReference>
<sequence length="165" mass="19652">MSSKDSGKYFGVNCIESDPKELMEKKRFLNLLNEVKFKDIIDLAPLLNFMEDLCVNWKTGFKDDKEIIEKFTEECQQEKTQIMEYKKSNANLKKQISKYKRQKARVEDKAAKLEIKCKFAEYQRLQKIIAPHKLSLHKKYLKEMNQIYRRCVTKSGNKDFYTSED</sequence>
<gene>
    <name evidence="2" type="ORF">ECRASSUSDP1_LOCUS23524</name>
</gene>
<reference evidence="2" key="1">
    <citation type="submission" date="2023-07" db="EMBL/GenBank/DDBJ databases">
        <authorList>
            <consortium name="AG Swart"/>
            <person name="Singh M."/>
            <person name="Singh A."/>
            <person name="Seah K."/>
            <person name="Emmerich C."/>
        </authorList>
    </citation>
    <scope>NUCLEOTIDE SEQUENCE</scope>
    <source>
        <strain evidence="2">DP1</strain>
    </source>
</reference>
<evidence type="ECO:0000256" key="1">
    <source>
        <dbReference type="SAM" id="Coils"/>
    </source>
</evidence>
<proteinExistence type="predicted"/>
<dbReference type="EMBL" id="CAMPGE010024200">
    <property type="protein sequence ID" value="CAI2382057.1"/>
    <property type="molecule type" value="Genomic_DNA"/>
</dbReference>
<dbReference type="AlphaFoldDB" id="A0AAD2D654"/>
<keyword evidence="3" id="KW-1185">Reference proteome</keyword>
<organism evidence="2 3">
    <name type="scientific">Euplotes crassus</name>
    <dbReference type="NCBI Taxonomy" id="5936"/>
    <lineage>
        <taxon>Eukaryota</taxon>
        <taxon>Sar</taxon>
        <taxon>Alveolata</taxon>
        <taxon>Ciliophora</taxon>
        <taxon>Intramacronucleata</taxon>
        <taxon>Spirotrichea</taxon>
        <taxon>Hypotrichia</taxon>
        <taxon>Euplotida</taxon>
        <taxon>Euplotidae</taxon>
        <taxon>Moneuplotes</taxon>
    </lineage>
</organism>
<protein>
    <submittedName>
        <fullName evidence="2">Uncharacterized protein</fullName>
    </submittedName>
</protein>
<accession>A0AAD2D654</accession>
<keyword evidence="1" id="KW-0175">Coiled coil</keyword>
<name>A0AAD2D654_EUPCR</name>
<evidence type="ECO:0000313" key="2">
    <source>
        <dbReference type="EMBL" id="CAI2382057.1"/>
    </source>
</evidence>
<evidence type="ECO:0000313" key="3">
    <source>
        <dbReference type="Proteomes" id="UP001295684"/>
    </source>
</evidence>
<feature type="coiled-coil region" evidence="1">
    <location>
        <begin position="68"/>
        <end position="123"/>
    </location>
</feature>
<comment type="caution">
    <text evidence="2">The sequence shown here is derived from an EMBL/GenBank/DDBJ whole genome shotgun (WGS) entry which is preliminary data.</text>
</comment>